<feature type="compositionally biased region" description="Basic and acidic residues" evidence="12">
    <location>
        <begin position="663"/>
        <end position="678"/>
    </location>
</feature>
<dbReference type="SUPFAM" id="SSF46565">
    <property type="entry name" value="Chaperone J-domain"/>
    <property type="match status" value="1"/>
</dbReference>
<keyword evidence="7" id="KW-0282">Flagellum</keyword>
<feature type="transmembrane region" description="Helical" evidence="13">
    <location>
        <begin position="2040"/>
        <end position="2063"/>
    </location>
</feature>
<dbReference type="PRINTS" id="PR01415">
    <property type="entry name" value="ANKYRIN"/>
</dbReference>
<feature type="repeat" description="ANK" evidence="11">
    <location>
        <begin position="113"/>
        <end position="145"/>
    </location>
</feature>
<evidence type="ECO:0000256" key="2">
    <source>
        <dbReference type="ARBA" id="ARBA00004230"/>
    </source>
</evidence>
<keyword evidence="5" id="KW-0677">Repeat</keyword>
<evidence type="ECO:0000313" key="16">
    <source>
        <dbReference type="EMBL" id="OLP83342.1"/>
    </source>
</evidence>
<feature type="compositionally biased region" description="Polar residues" evidence="12">
    <location>
        <begin position="1306"/>
        <end position="1315"/>
    </location>
</feature>
<dbReference type="Proteomes" id="UP000186817">
    <property type="component" value="Unassembled WGS sequence"/>
</dbReference>
<dbReference type="InterPro" id="IPR002110">
    <property type="entry name" value="Ankyrin_rpt"/>
</dbReference>
<evidence type="ECO:0000256" key="7">
    <source>
        <dbReference type="ARBA" id="ARBA00022846"/>
    </source>
</evidence>
<feature type="compositionally biased region" description="Basic and acidic residues" evidence="12">
    <location>
        <begin position="1291"/>
        <end position="1305"/>
    </location>
</feature>
<dbReference type="OrthoDB" id="294378at2759"/>
<feature type="compositionally biased region" description="Acidic residues" evidence="12">
    <location>
        <begin position="916"/>
        <end position="947"/>
    </location>
</feature>
<evidence type="ECO:0000256" key="13">
    <source>
        <dbReference type="SAM" id="Phobius"/>
    </source>
</evidence>
<keyword evidence="4" id="KW-0963">Cytoplasm</keyword>
<evidence type="ECO:0000256" key="3">
    <source>
        <dbReference type="ARBA" id="ARBA00004430"/>
    </source>
</evidence>
<feature type="compositionally biased region" description="Basic and acidic residues" evidence="12">
    <location>
        <begin position="231"/>
        <end position="256"/>
    </location>
</feature>
<organism evidence="16 17">
    <name type="scientific">Symbiodinium microadriaticum</name>
    <name type="common">Dinoflagellate</name>
    <name type="synonym">Zooxanthella microadriatica</name>
    <dbReference type="NCBI Taxonomy" id="2951"/>
    <lineage>
        <taxon>Eukaryota</taxon>
        <taxon>Sar</taxon>
        <taxon>Alveolata</taxon>
        <taxon>Dinophyceae</taxon>
        <taxon>Suessiales</taxon>
        <taxon>Symbiodiniaceae</taxon>
        <taxon>Symbiodinium</taxon>
    </lineage>
</organism>
<dbReference type="InterPro" id="IPR036869">
    <property type="entry name" value="J_dom_sf"/>
</dbReference>
<dbReference type="SUPFAM" id="SSF82185">
    <property type="entry name" value="Histone H3 K4-specific methyltransferase SET7/9 N-terminal domain"/>
    <property type="match status" value="2"/>
</dbReference>
<dbReference type="PROSITE" id="PS50297">
    <property type="entry name" value="ANK_REP_REGION"/>
    <property type="match status" value="1"/>
</dbReference>
<evidence type="ECO:0000259" key="14">
    <source>
        <dbReference type="PROSITE" id="PS50053"/>
    </source>
</evidence>
<keyword evidence="10" id="KW-0966">Cell projection</keyword>
<dbReference type="Gene3D" id="1.10.287.110">
    <property type="entry name" value="DnaJ domain"/>
    <property type="match status" value="1"/>
</dbReference>
<sequence>MLRITLLSGKELTSLPLTELSDVKSLKQRLHQQHGLPPRFRQRLLHDGNALDDSVKLDSAMDLQAVVVEFDKAVENQQKDLWDAAREGNLTEVERLLQLPMDPDVRDEQFRNWAITLLMQASASGQADVVELLLEAGANKEFCDTMGHTPLFAAADKGHAQVVRLLLEAGAQKERPDIKGLALIAASMNGHTAVVQLLLEAGAEKDARDSEGRTALMEASRNRHAPVAGAERPKGPEEARRPGDLSPQARRERPDTKATCFRMVLNGEIEAAEMGSGGNGPFMCVFSVQHGPDWTLLTGVPDGITQLACSSIAATSAPSWRGGLSEVVWSFPLGLVYKSTSPFGWPRLVVTVYGTDLCNRRVVKGYGSVHVPCQPGRHTRTIRLYCPLSSSPLTRLLGALFGNPAQLVDPRILAGTDGREVIRVQSGGKVRVNFDVLLKDTVCASVDSARAMGTSKKKAVVTPKKPKKKREKKRETESPSEEHRIVTVTLNEHTYTGYVKTNSIGKRCFDAVSAKYQWKNGTQYEGPFVQSDIQGHGKYTWPDGSSYQGNLLNGRRHGHGVFLAADGVTKYEGQWENGKRHGKGRLVYDRAGESFYEGEWQDGCKHGHGRQVWPSKNTYEGHWDQGRIHGFGTMTWSENGMLECYTGEWANDMPEGQGKYTWHVRDDGREGQGPRKEMPSQQSNNSFEGLWQKGLRSGYGTFNFASGAQYKGQWSENIKHGEGRYTYEDGRVYTGEFVMDNMAKDSTASEIPAEASTQFLNVGGAENPVRRCVEINDLTGFCLPNDRTITDPTELTGYTDPTEVFREIYNILLRQVGDLKKVYAKVRRIIQRPGDDPWVMYAFQLWMLLRDTGMLTPECPLSRVNRYIMSGMRRHGEAFHEDLQELRPLTPRPSVMSSRDAKQGKASKENSGEATEATDEDDDYDDEEEGEAEDSFMHDEENEDDGDDRNSARTRQSRVSRANSRVSRVSRGTNRTMGDGAAQPGRRPTIQSLGTRQFGSSGPMDFFFDQSKFWRLGDAEASEKILDVHAPTTALMFRHFLEALVRMAPAAYPENQGLESMLKALLRERFLPKVEQPIGVESCGTFEFLADGQLQQVFANFQTKLWELFKDNTTGFGAYELPQWAHILDLDADEGSAEKKYKRLTSRHYGGTSRRVHIQGRMCVSIRVKGESNFPSILLRTRSSAMLRSSIRVALLAGLAQTLVSELFTAPLRPRGLRLRSICRASPEDYWKVLGVPSGTSVKEVKRVYRRRAKEEHPDVNKSPGALKRWQRLSEAYGKLIDPEYRKKWSEEEARRSARTQESRRTYTSNPGTSTKRADDIREPPAPGFPKTRDAKKWAAAGWDAFQDILRRAESLRQPRGYRDASAFRELRASQEDLAKAQQKLKQLSSDEEYYLNLTDSYRRSGQKREELRAGLRTLEIREELKKLRARIRSLSEQADYWRSVSDVLHILNYANLLCIGSIQSCIDNPTGSVFTVQQEEPTLAEPVERPITSSSPGTTPIEELGSLRGAMGDMPSQTPADSAPPINMDALDPRSQTPAGESTATGEDTQTPTPVKEMVVCKVGNECTHYITAYISLGRWQSTAVEAKAMVITVLAGGEITIQTIGACLVFFATRICHWAFVSAIHIWWLSPRNRNVYIKEFAAEAAKGNVDMTLMLKHHPETISETFGDTSTTEFQIVEATARPAAHLLLLGNVMMHLKGGDIFSCGLHAFRGAIAPFGLMMVMNTPVISGAGYADTDPRQGDGGVQGWAHGDNGRLETSAHITSLPAMDISLGRWQSTAVEAKAMVITVLAGGEITIQTIGACLVFFATRICHWAFVSAIHIWWLSPRNRNVYIKEFAAEAAKGNVDMTLMLKHHPETISETFGDTSTTEFQIVEATARPAAHLLLLGNVMMHLKGGDIFSCGLHAFRGAIAPFGLMMVMNTPVISGAGGSNARMRQYLPVSDLDTLYVFQWVLLHLVGFFFFLGPTTLIELPVAVLELFNPPELAEGETWLSAAQWLWYILAGLRIVCPILLLRALPILFSDKVTSPNTLRMKKWYAEFCVGELGSVVMYFNAVSVFVLPGRSYGFLDAVLVVGMLAESLRILCVWGIWSLWLLHAWDTIDFKYECMARSTMSQGPVMTGLRKLTNRQLVFVHAVQAGHYDPTVRGCTRMLSRIVEMIERGALIQMKLQTRHSASTERFSRTASLGCSSFGDDTKVSGLGFSTAREEWCVTSSPLPKWLVNGALGVAQGPVRQFVFRPELYENFHAFDFLDVRVEDLELFREDMLAVLDALPTATTLFFPFGDRYKKRVRRPFLCLSCADFDAEVARIAGPKQQANTSLPEADDTDEVAYDITDKILKMKVA</sequence>
<keyword evidence="13" id="KW-1133">Transmembrane helix</keyword>
<dbReference type="GO" id="GO:0005930">
    <property type="term" value="C:axoneme"/>
    <property type="evidence" value="ECO:0007669"/>
    <property type="project" value="UniProtKB-SubCell"/>
</dbReference>
<feature type="compositionally biased region" description="Basic and acidic residues" evidence="12">
    <location>
        <begin position="473"/>
        <end position="482"/>
    </location>
</feature>
<dbReference type="Pfam" id="PF02493">
    <property type="entry name" value="MORN"/>
    <property type="match status" value="8"/>
</dbReference>
<comment type="caution">
    <text evidence="16">The sequence shown here is derived from an EMBL/GenBank/DDBJ whole genome shotgun (WGS) entry which is preliminary data.</text>
</comment>
<evidence type="ECO:0000256" key="12">
    <source>
        <dbReference type="SAM" id="MobiDB-lite"/>
    </source>
</evidence>
<dbReference type="SMART" id="SM00271">
    <property type="entry name" value="DnaJ"/>
    <property type="match status" value="1"/>
</dbReference>
<dbReference type="SMART" id="SM00698">
    <property type="entry name" value="MORN"/>
    <property type="match status" value="8"/>
</dbReference>
<feature type="repeat" description="ANK" evidence="11">
    <location>
        <begin position="182"/>
        <end position="210"/>
    </location>
</feature>
<dbReference type="PROSITE" id="PS50053">
    <property type="entry name" value="UBIQUITIN_2"/>
    <property type="match status" value="1"/>
</dbReference>
<dbReference type="PROSITE" id="PS50076">
    <property type="entry name" value="DNAJ_2"/>
    <property type="match status" value="1"/>
</dbReference>
<dbReference type="InterPro" id="IPR010796">
    <property type="entry name" value="C2_B9-type_dom"/>
</dbReference>
<reference evidence="16 17" key="1">
    <citation type="submission" date="2016-02" db="EMBL/GenBank/DDBJ databases">
        <title>Genome analysis of coral dinoflagellate symbionts highlights evolutionary adaptations to a symbiotic lifestyle.</title>
        <authorList>
            <person name="Aranda M."/>
            <person name="Li Y."/>
            <person name="Liew Y.J."/>
            <person name="Baumgarten S."/>
            <person name="Simakov O."/>
            <person name="Wilson M."/>
            <person name="Piel J."/>
            <person name="Ashoor H."/>
            <person name="Bougouffa S."/>
            <person name="Bajic V.B."/>
            <person name="Ryu T."/>
            <person name="Ravasi T."/>
            <person name="Bayer T."/>
            <person name="Micklem G."/>
            <person name="Kim H."/>
            <person name="Bhak J."/>
            <person name="Lajeunesse T.C."/>
            <person name="Voolstra C.R."/>
        </authorList>
    </citation>
    <scope>NUCLEOTIDE SEQUENCE [LARGE SCALE GENOMIC DNA]</scope>
    <source>
        <strain evidence="16 17">CCMP2467</strain>
    </source>
</reference>
<keyword evidence="17" id="KW-1185">Reference proteome</keyword>
<dbReference type="CDD" id="cd17039">
    <property type="entry name" value="Ubl_ubiquitin_like"/>
    <property type="match status" value="1"/>
</dbReference>
<protein>
    <submittedName>
        <fullName evidence="16">Radial spoke head 10-like B</fullName>
    </submittedName>
</protein>
<evidence type="ECO:0000256" key="5">
    <source>
        <dbReference type="ARBA" id="ARBA00022737"/>
    </source>
</evidence>
<evidence type="ECO:0000256" key="11">
    <source>
        <dbReference type="PROSITE-ProRule" id="PRU00023"/>
    </source>
</evidence>
<dbReference type="SUPFAM" id="SSF48403">
    <property type="entry name" value="Ankyrin repeat"/>
    <property type="match status" value="1"/>
</dbReference>
<dbReference type="GO" id="GO:0031514">
    <property type="term" value="C:motile cilium"/>
    <property type="evidence" value="ECO:0007669"/>
    <property type="project" value="UniProtKB-SubCell"/>
</dbReference>
<keyword evidence="13" id="KW-0812">Transmembrane</keyword>
<evidence type="ECO:0000256" key="4">
    <source>
        <dbReference type="ARBA" id="ARBA00022490"/>
    </source>
</evidence>
<keyword evidence="8" id="KW-0969">Cilium</keyword>
<feature type="region of interest" description="Disordered" evidence="12">
    <location>
        <begin position="884"/>
        <end position="990"/>
    </location>
</feature>
<dbReference type="Gene3D" id="1.25.40.20">
    <property type="entry name" value="Ankyrin repeat-containing domain"/>
    <property type="match status" value="1"/>
</dbReference>
<dbReference type="CDD" id="cd06257">
    <property type="entry name" value="DnaJ"/>
    <property type="match status" value="1"/>
</dbReference>
<feature type="compositionally biased region" description="Basic and acidic residues" evidence="12">
    <location>
        <begin position="899"/>
        <end position="911"/>
    </location>
</feature>
<feature type="region of interest" description="Disordered" evidence="12">
    <location>
        <begin position="662"/>
        <end position="686"/>
    </location>
</feature>
<name>A0A1Q9CK93_SYMMI</name>
<dbReference type="PANTHER" id="PTHR46613">
    <property type="entry name" value="RADIAL SPOKE HEAD 10 HOMOLOG B-RELATED"/>
    <property type="match status" value="1"/>
</dbReference>
<feature type="compositionally biased region" description="Polar residues" evidence="12">
    <location>
        <begin position="1535"/>
        <end position="1553"/>
    </location>
</feature>
<evidence type="ECO:0000256" key="10">
    <source>
        <dbReference type="ARBA" id="ARBA00023273"/>
    </source>
</evidence>
<proteinExistence type="predicted"/>
<dbReference type="PRINTS" id="PR00625">
    <property type="entry name" value="JDOMAIN"/>
</dbReference>
<dbReference type="SMART" id="SM00248">
    <property type="entry name" value="ANK"/>
    <property type="match status" value="5"/>
</dbReference>
<feature type="region of interest" description="Disordered" evidence="12">
    <location>
        <begin position="1291"/>
        <end position="1334"/>
    </location>
</feature>
<dbReference type="InterPro" id="IPR001623">
    <property type="entry name" value="DnaJ_domain"/>
</dbReference>
<keyword evidence="11" id="KW-0040">ANK repeat</keyword>
<evidence type="ECO:0000256" key="6">
    <source>
        <dbReference type="ARBA" id="ARBA00022794"/>
    </source>
</evidence>
<feature type="transmembrane region" description="Helical" evidence="13">
    <location>
        <begin position="2000"/>
        <end position="2020"/>
    </location>
</feature>
<dbReference type="GO" id="GO:0030030">
    <property type="term" value="P:cell projection organization"/>
    <property type="evidence" value="ECO:0007669"/>
    <property type="project" value="UniProtKB-KW"/>
</dbReference>
<feature type="repeat" description="ANK" evidence="11">
    <location>
        <begin position="146"/>
        <end position="178"/>
    </location>
</feature>
<evidence type="ECO:0000256" key="8">
    <source>
        <dbReference type="ARBA" id="ARBA00023069"/>
    </source>
</evidence>
<keyword evidence="13" id="KW-0472">Membrane</keyword>
<dbReference type="PROSITE" id="PS51381">
    <property type="entry name" value="C2_B9"/>
    <property type="match status" value="1"/>
</dbReference>
<dbReference type="Pfam" id="PF07162">
    <property type="entry name" value="B9-C2"/>
    <property type="match status" value="1"/>
</dbReference>
<evidence type="ECO:0000256" key="1">
    <source>
        <dbReference type="ARBA" id="ARBA00004120"/>
    </source>
</evidence>
<feature type="transmembrane region" description="Helical" evidence="13">
    <location>
        <begin position="1947"/>
        <end position="1967"/>
    </location>
</feature>
<dbReference type="EMBL" id="LSRX01001122">
    <property type="protein sequence ID" value="OLP83342.1"/>
    <property type="molecule type" value="Genomic_DNA"/>
</dbReference>
<dbReference type="InterPro" id="IPR000626">
    <property type="entry name" value="Ubiquitin-like_dom"/>
</dbReference>
<evidence type="ECO:0000256" key="9">
    <source>
        <dbReference type="ARBA" id="ARBA00023212"/>
    </source>
</evidence>
<feature type="compositionally biased region" description="Low complexity" evidence="12">
    <location>
        <begin position="957"/>
        <end position="971"/>
    </location>
</feature>
<dbReference type="PANTHER" id="PTHR46613:SF1">
    <property type="entry name" value="RADIAL SPOKE HEAD 10 HOMOLOG B-RELATED"/>
    <property type="match status" value="1"/>
</dbReference>
<feature type="compositionally biased region" description="Basic residues" evidence="12">
    <location>
        <begin position="455"/>
        <end position="472"/>
    </location>
</feature>
<keyword evidence="6" id="KW-0970">Cilium biogenesis/degradation</keyword>
<dbReference type="InterPro" id="IPR036770">
    <property type="entry name" value="Ankyrin_rpt-contain_sf"/>
</dbReference>
<feature type="region of interest" description="Disordered" evidence="12">
    <location>
        <begin position="217"/>
        <end position="256"/>
    </location>
</feature>
<accession>A0A1Q9CK93</accession>
<feature type="domain" description="Ubiquitin-like" evidence="14">
    <location>
        <begin position="1"/>
        <end position="59"/>
    </location>
</feature>
<feature type="region of interest" description="Disordered" evidence="12">
    <location>
        <begin position="454"/>
        <end position="482"/>
    </location>
</feature>
<dbReference type="Pfam" id="PF00226">
    <property type="entry name" value="DnaJ"/>
    <property type="match status" value="1"/>
</dbReference>
<dbReference type="InterPro" id="IPR003409">
    <property type="entry name" value="MORN"/>
</dbReference>
<dbReference type="PROSITE" id="PS50088">
    <property type="entry name" value="ANK_REPEAT"/>
    <property type="match status" value="3"/>
</dbReference>
<evidence type="ECO:0000259" key="15">
    <source>
        <dbReference type="PROSITE" id="PS50076"/>
    </source>
</evidence>
<feature type="region of interest" description="Disordered" evidence="12">
    <location>
        <begin position="1483"/>
        <end position="1553"/>
    </location>
</feature>
<feature type="transmembrane region" description="Helical" evidence="13">
    <location>
        <begin position="2075"/>
        <end position="2098"/>
    </location>
</feature>
<dbReference type="Gene3D" id="2.20.110.10">
    <property type="entry name" value="Histone H3 K4-specific methyltransferase SET7/9 N-terminal domain"/>
    <property type="match status" value="4"/>
</dbReference>
<keyword evidence="9" id="KW-0206">Cytoskeleton</keyword>
<dbReference type="Pfam" id="PF12796">
    <property type="entry name" value="Ank_2"/>
    <property type="match status" value="2"/>
</dbReference>
<gene>
    <name evidence="16" type="primary">rsph10b</name>
    <name evidence="16" type="ORF">AK812_SmicGene35901</name>
</gene>
<comment type="subcellular location">
    <subcellularLocation>
        <location evidence="2">Cell projection</location>
        <location evidence="2">Cilium</location>
        <location evidence="2">Flagellum</location>
    </subcellularLocation>
    <subcellularLocation>
        <location evidence="3">Cytoplasm</location>
        <location evidence="3">Cytoskeleton</location>
        <location evidence="3">Cilium axoneme</location>
    </subcellularLocation>
    <subcellularLocation>
        <location evidence="1">Cytoplasm</location>
        <location evidence="1">Cytoskeleton</location>
        <location evidence="1">Cilium basal body</location>
    </subcellularLocation>
</comment>
<feature type="domain" description="J" evidence="15">
    <location>
        <begin position="1229"/>
        <end position="1293"/>
    </location>
</feature>
<evidence type="ECO:0000313" key="17">
    <source>
        <dbReference type="Proteomes" id="UP000186817"/>
    </source>
</evidence>